<evidence type="ECO:0000256" key="2">
    <source>
        <dbReference type="ARBA" id="ARBA00022670"/>
    </source>
</evidence>
<keyword evidence="1" id="KW-0121">Carboxypeptidase</keyword>
<dbReference type="InterPro" id="IPR001264">
    <property type="entry name" value="Glyco_trans_51"/>
</dbReference>
<dbReference type="InterPro" id="IPR005543">
    <property type="entry name" value="PASTA_dom"/>
</dbReference>
<feature type="transmembrane region" description="Helical" evidence="9">
    <location>
        <begin position="12"/>
        <end position="34"/>
    </location>
</feature>
<comment type="catalytic activity">
    <reaction evidence="7">
        <text>Preferential cleavage: (Ac)2-L-Lys-D-Ala-|-D-Ala. Also transpeptidation of peptidyl-alanyl moieties that are N-acyl substituents of D-alanine.</text>
        <dbReference type="EC" id="3.4.16.4"/>
    </reaction>
</comment>
<dbReference type="Proteomes" id="UP001501237">
    <property type="component" value="Unassembled WGS sequence"/>
</dbReference>
<evidence type="ECO:0000259" key="10">
    <source>
        <dbReference type="Pfam" id="PF00905"/>
    </source>
</evidence>
<keyword evidence="6" id="KW-0511">Multifunctional enzyme</keyword>
<dbReference type="Gene3D" id="3.40.710.10">
    <property type="entry name" value="DD-peptidase/beta-lactamase superfamily"/>
    <property type="match status" value="1"/>
</dbReference>
<organism evidence="12 13">
    <name type="scientific">Actinocorallia longicatena</name>
    <dbReference type="NCBI Taxonomy" id="111803"/>
    <lineage>
        <taxon>Bacteria</taxon>
        <taxon>Bacillati</taxon>
        <taxon>Actinomycetota</taxon>
        <taxon>Actinomycetes</taxon>
        <taxon>Streptosporangiales</taxon>
        <taxon>Thermomonosporaceae</taxon>
        <taxon>Actinocorallia</taxon>
    </lineage>
</organism>
<evidence type="ECO:0000313" key="13">
    <source>
        <dbReference type="Proteomes" id="UP001501237"/>
    </source>
</evidence>
<dbReference type="CDD" id="cd06577">
    <property type="entry name" value="PASTA_pknB"/>
    <property type="match status" value="1"/>
</dbReference>
<evidence type="ECO:0000256" key="3">
    <source>
        <dbReference type="ARBA" id="ARBA00022676"/>
    </source>
</evidence>
<accession>A0ABP6Q9P0</accession>
<evidence type="ECO:0000256" key="8">
    <source>
        <dbReference type="ARBA" id="ARBA00049902"/>
    </source>
</evidence>
<dbReference type="SUPFAM" id="SSF56601">
    <property type="entry name" value="beta-lactamase/transpeptidase-like"/>
    <property type="match status" value="1"/>
</dbReference>
<evidence type="ECO:0000256" key="1">
    <source>
        <dbReference type="ARBA" id="ARBA00022645"/>
    </source>
</evidence>
<keyword evidence="2" id="KW-0645">Protease</keyword>
<keyword evidence="4" id="KW-0808">Transferase</keyword>
<dbReference type="RefSeq" id="WP_344829186.1">
    <property type="nucleotide sequence ID" value="NZ_BAAAUV010000007.1"/>
</dbReference>
<dbReference type="Gene3D" id="1.10.3810.10">
    <property type="entry name" value="Biosynthetic peptidoglycan transglycosylase-like"/>
    <property type="match status" value="1"/>
</dbReference>
<dbReference type="InterPro" id="IPR050396">
    <property type="entry name" value="Glycosyltr_51/Transpeptidase"/>
</dbReference>
<reference evidence="13" key="1">
    <citation type="journal article" date="2019" name="Int. J. Syst. Evol. Microbiol.">
        <title>The Global Catalogue of Microorganisms (GCM) 10K type strain sequencing project: providing services to taxonomists for standard genome sequencing and annotation.</title>
        <authorList>
            <consortium name="The Broad Institute Genomics Platform"/>
            <consortium name="The Broad Institute Genome Sequencing Center for Infectious Disease"/>
            <person name="Wu L."/>
            <person name="Ma J."/>
        </authorList>
    </citation>
    <scope>NUCLEOTIDE SEQUENCE [LARGE SCALE GENOMIC DNA]</scope>
    <source>
        <strain evidence="13">JCM 9377</strain>
    </source>
</reference>
<dbReference type="SUPFAM" id="SSF53955">
    <property type="entry name" value="Lysozyme-like"/>
    <property type="match status" value="1"/>
</dbReference>
<dbReference type="InterPro" id="IPR023346">
    <property type="entry name" value="Lysozyme-like_dom_sf"/>
</dbReference>
<dbReference type="EMBL" id="BAAAUV010000007">
    <property type="protein sequence ID" value="GAA3213982.1"/>
    <property type="molecule type" value="Genomic_DNA"/>
</dbReference>
<evidence type="ECO:0000256" key="9">
    <source>
        <dbReference type="SAM" id="Phobius"/>
    </source>
</evidence>
<evidence type="ECO:0000256" key="5">
    <source>
        <dbReference type="ARBA" id="ARBA00022801"/>
    </source>
</evidence>
<feature type="domain" description="Penicillin-binding protein transpeptidase" evidence="10">
    <location>
        <begin position="364"/>
        <end position="607"/>
    </location>
</feature>
<evidence type="ECO:0000313" key="12">
    <source>
        <dbReference type="EMBL" id="GAA3213982.1"/>
    </source>
</evidence>
<protein>
    <submittedName>
        <fullName evidence="12">Transglycosylase domain-containing protein</fullName>
    </submittedName>
</protein>
<feature type="domain" description="Glycosyl transferase family 51" evidence="11">
    <location>
        <begin position="75"/>
        <end position="259"/>
    </location>
</feature>
<dbReference type="PANTHER" id="PTHR32282">
    <property type="entry name" value="BINDING PROTEIN TRANSPEPTIDASE, PUTATIVE-RELATED"/>
    <property type="match status" value="1"/>
</dbReference>
<keyword evidence="5" id="KW-0378">Hydrolase</keyword>
<dbReference type="InterPro" id="IPR036950">
    <property type="entry name" value="PBP_transglycosylase"/>
</dbReference>
<dbReference type="Pfam" id="PF00905">
    <property type="entry name" value="Transpeptidase"/>
    <property type="match status" value="1"/>
</dbReference>
<dbReference type="PANTHER" id="PTHR32282:SF33">
    <property type="entry name" value="PEPTIDOGLYCAN GLYCOSYLTRANSFERASE"/>
    <property type="match status" value="1"/>
</dbReference>
<dbReference type="InterPro" id="IPR001460">
    <property type="entry name" value="PCN-bd_Tpept"/>
</dbReference>
<evidence type="ECO:0000256" key="6">
    <source>
        <dbReference type="ARBA" id="ARBA00023268"/>
    </source>
</evidence>
<keyword evidence="3" id="KW-0328">Glycosyltransferase</keyword>
<gene>
    <name evidence="12" type="ORF">GCM10010468_34510</name>
</gene>
<sequence>MLESGDRREGKLGGLAKLVAASATMGGLAALLVLPGVGAAGLGAKKAADDFRNMNIEKITRSPSEKTIVYAADGRPIVTFFNEFREPVRLDQVSMTMRKAIVAIEDARFYEHGPLDVKGTLRALTRNASSGATVEGGSTLTQQYAKNLLLANARTKADRQRVTASTVLRKVRELRYAISLEQALQKNQVLEGYLNIAYFGAGAYGVQAAAQRFFSKPASLLTLPEAALLAGLTKNPVAFDPTRHPKAAKLRRDTVLRRMAELGLVPQATAAKLIAKKIKLRPRLPRGGCSTSRVPFYCTYIRNEMIKILSRGDKDRVKDAIDRIQSGGFTVRTSFDWNAQAAAQRALDARTSSSSNKVAAEALIEIGTGQIKALVSSKRFGMRKPKTTINLAADAAHGGGVGVSAGSTFKIFTLMTALEKGYPVGTSYVSPGAIRIGGFKTCKGKRLPLWTVKNSHESVAGVFNLRTGTLQSVNTFYAKLQRSVGLCSAVRMAERFGMRRADGRPLQQVAPQVLGSNEVDMVHLSAAFAGIANHGRYCAPTAITEITRPNGKMVRLPANQCRQVVGPHVADTAMNIMRGIFGHEGTANKVSPPGAGAGGKTGTCESFSCAVFAGAYGRLASAVAYWDYRGGFRHPVWGVYGAGLPAKVWSSSLRSANAARRPLVPLPATKGMALGAAMTVLNRGGFRTVVSNGPVNSALPMGSVAYTSPSTRLEKGGTVMVYLSNGPTG</sequence>
<dbReference type="Pfam" id="PF00912">
    <property type="entry name" value="Transgly"/>
    <property type="match status" value="1"/>
</dbReference>
<comment type="caution">
    <text evidence="12">The sequence shown here is derived from an EMBL/GenBank/DDBJ whole genome shotgun (WGS) entry which is preliminary data.</text>
</comment>
<proteinExistence type="predicted"/>
<evidence type="ECO:0000259" key="11">
    <source>
        <dbReference type="Pfam" id="PF00912"/>
    </source>
</evidence>
<comment type="catalytic activity">
    <reaction evidence="8">
        <text>[GlcNAc-(1-&gt;4)-Mur2Ac(oyl-L-Ala-gamma-D-Glu-L-Lys-D-Ala-D-Ala)](n)-di-trans,octa-cis-undecaprenyl diphosphate + beta-D-GlcNAc-(1-&gt;4)-Mur2Ac(oyl-L-Ala-gamma-D-Glu-L-Lys-D-Ala-D-Ala)-di-trans,octa-cis-undecaprenyl diphosphate = [GlcNAc-(1-&gt;4)-Mur2Ac(oyl-L-Ala-gamma-D-Glu-L-Lys-D-Ala-D-Ala)](n+1)-di-trans,octa-cis-undecaprenyl diphosphate + di-trans,octa-cis-undecaprenyl diphosphate + H(+)</text>
        <dbReference type="Rhea" id="RHEA:23708"/>
        <dbReference type="Rhea" id="RHEA-COMP:9602"/>
        <dbReference type="Rhea" id="RHEA-COMP:9603"/>
        <dbReference type="ChEBI" id="CHEBI:15378"/>
        <dbReference type="ChEBI" id="CHEBI:58405"/>
        <dbReference type="ChEBI" id="CHEBI:60033"/>
        <dbReference type="ChEBI" id="CHEBI:78435"/>
        <dbReference type="EC" id="2.4.99.28"/>
    </reaction>
</comment>
<name>A0ABP6Q9P0_9ACTN</name>
<keyword evidence="13" id="KW-1185">Reference proteome</keyword>
<keyword evidence="9" id="KW-0812">Transmembrane</keyword>
<evidence type="ECO:0000256" key="7">
    <source>
        <dbReference type="ARBA" id="ARBA00034000"/>
    </source>
</evidence>
<keyword evidence="9" id="KW-1133">Transmembrane helix</keyword>
<keyword evidence="9" id="KW-0472">Membrane</keyword>
<evidence type="ECO:0000256" key="4">
    <source>
        <dbReference type="ARBA" id="ARBA00022679"/>
    </source>
</evidence>
<dbReference type="InterPro" id="IPR012338">
    <property type="entry name" value="Beta-lactam/transpept-like"/>
</dbReference>